<sequence length="22" mass="2363">MCDYKPSIIAASAMYCARVVLG</sequence>
<dbReference type="AlphaFoldDB" id="A0A392VAH1"/>
<evidence type="ECO:0000313" key="2">
    <source>
        <dbReference type="EMBL" id="MCI84433.1"/>
    </source>
</evidence>
<proteinExistence type="predicted"/>
<feature type="domain" description="Cyclin C-terminal" evidence="1">
    <location>
        <begin position="1"/>
        <end position="21"/>
    </location>
</feature>
<organism evidence="2 3">
    <name type="scientific">Trifolium medium</name>
    <dbReference type="NCBI Taxonomy" id="97028"/>
    <lineage>
        <taxon>Eukaryota</taxon>
        <taxon>Viridiplantae</taxon>
        <taxon>Streptophyta</taxon>
        <taxon>Embryophyta</taxon>
        <taxon>Tracheophyta</taxon>
        <taxon>Spermatophyta</taxon>
        <taxon>Magnoliopsida</taxon>
        <taxon>eudicotyledons</taxon>
        <taxon>Gunneridae</taxon>
        <taxon>Pentapetalae</taxon>
        <taxon>rosids</taxon>
        <taxon>fabids</taxon>
        <taxon>Fabales</taxon>
        <taxon>Fabaceae</taxon>
        <taxon>Papilionoideae</taxon>
        <taxon>50 kb inversion clade</taxon>
        <taxon>NPAAA clade</taxon>
        <taxon>Hologalegina</taxon>
        <taxon>IRL clade</taxon>
        <taxon>Trifolieae</taxon>
        <taxon>Trifolium</taxon>
    </lineage>
</organism>
<dbReference type="InterPro" id="IPR004367">
    <property type="entry name" value="Cyclin_C-dom"/>
</dbReference>
<dbReference type="Pfam" id="PF02984">
    <property type="entry name" value="Cyclin_C"/>
    <property type="match status" value="1"/>
</dbReference>
<evidence type="ECO:0000259" key="1">
    <source>
        <dbReference type="Pfam" id="PF02984"/>
    </source>
</evidence>
<dbReference type="EMBL" id="LXQA011090807">
    <property type="protein sequence ID" value="MCI84433.1"/>
    <property type="molecule type" value="Genomic_DNA"/>
</dbReference>
<accession>A0A392VAH1</accession>
<comment type="caution">
    <text evidence="2">The sequence shown here is derived from an EMBL/GenBank/DDBJ whole genome shotgun (WGS) entry which is preliminary data.</text>
</comment>
<feature type="non-terminal residue" evidence="2">
    <location>
        <position position="22"/>
    </location>
</feature>
<protein>
    <recommendedName>
        <fullName evidence="1">Cyclin C-terminal domain-containing protein</fullName>
    </recommendedName>
</protein>
<reference evidence="2 3" key="1">
    <citation type="journal article" date="2018" name="Front. Plant Sci.">
        <title>Red Clover (Trifolium pratense) and Zigzag Clover (T. medium) - A Picture of Genomic Similarities and Differences.</title>
        <authorList>
            <person name="Dluhosova J."/>
            <person name="Istvanek J."/>
            <person name="Nedelnik J."/>
            <person name="Repkova J."/>
        </authorList>
    </citation>
    <scope>NUCLEOTIDE SEQUENCE [LARGE SCALE GENOMIC DNA]</scope>
    <source>
        <strain evidence="3">cv. 10/8</strain>
        <tissue evidence="2">Leaf</tissue>
    </source>
</reference>
<dbReference type="Proteomes" id="UP000265520">
    <property type="component" value="Unassembled WGS sequence"/>
</dbReference>
<evidence type="ECO:0000313" key="3">
    <source>
        <dbReference type="Proteomes" id="UP000265520"/>
    </source>
</evidence>
<keyword evidence="3" id="KW-1185">Reference proteome</keyword>
<name>A0A392VAH1_9FABA</name>